<dbReference type="RefSeq" id="XP_060122233.1">
    <property type="nucleotide sequence ID" value="XM_060266250.1"/>
</dbReference>
<name>A0AAF0EYE1_9BASI</name>
<sequence length="148" mass="15513">MVASMWRFSGVFVVMTTVFMLCTMQVTAQNTPIQSPTNAYFTPSQTYTPITTLQSVTNGKPMTISGVGPDLSTNPYTWNYTAPQSTLDPTTNPAIMSSLAKAGVPVGPSVSNLQPDPANLQTAGAMAHTVNYALLALAAVLGVAAARL</sequence>
<proteinExistence type="predicted"/>
<dbReference type="Proteomes" id="UP001217754">
    <property type="component" value="Chromosome 3"/>
</dbReference>
<keyword evidence="3" id="KW-1185">Reference proteome</keyword>
<protein>
    <submittedName>
        <fullName evidence="2">Uncharacterized protein</fullName>
    </submittedName>
</protein>
<keyword evidence="1" id="KW-0732">Signal</keyword>
<feature type="signal peptide" evidence="1">
    <location>
        <begin position="1"/>
        <end position="28"/>
    </location>
</feature>
<evidence type="ECO:0000313" key="2">
    <source>
        <dbReference type="EMBL" id="WFD39336.1"/>
    </source>
</evidence>
<feature type="chain" id="PRO_5042052929" evidence="1">
    <location>
        <begin position="29"/>
        <end position="148"/>
    </location>
</feature>
<evidence type="ECO:0000313" key="3">
    <source>
        <dbReference type="Proteomes" id="UP001217754"/>
    </source>
</evidence>
<gene>
    <name evidence="2" type="ORF">MJAP1_002308</name>
</gene>
<dbReference type="AlphaFoldDB" id="A0AAF0EYE1"/>
<organism evidence="2 3">
    <name type="scientific">Malassezia japonica</name>
    <dbReference type="NCBI Taxonomy" id="223818"/>
    <lineage>
        <taxon>Eukaryota</taxon>
        <taxon>Fungi</taxon>
        <taxon>Dikarya</taxon>
        <taxon>Basidiomycota</taxon>
        <taxon>Ustilaginomycotina</taxon>
        <taxon>Malasseziomycetes</taxon>
        <taxon>Malasseziales</taxon>
        <taxon>Malasseziaceae</taxon>
        <taxon>Malassezia</taxon>
    </lineage>
</organism>
<dbReference type="EMBL" id="CP119960">
    <property type="protein sequence ID" value="WFD39336.1"/>
    <property type="molecule type" value="Genomic_DNA"/>
</dbReference>
<reference evidence="2" key="1">
    <citation type="submission" date="2023-03" db="EMBL/GenBank/DDBJ databases">
        <title>Mating type loci evolution in Malassezia.</title>
        <authorList>
            <person name="Coelho M.A."/>
        </authorList>
    </citation>
    <scope>NUCLEOTIDE SEQUENCE</scope>
    <source>
        <strain evidence="2">CBS 9431</strain>
    </source>
</reference>
<dbReference type="GeneID" id="85225959"/>
<evidence type="ECO:0000256" key="1">
    <source>
        <dbReference type="SAM" id="SignalP"/>
    </source>
</evidence>
<accession>A0AAF0EYE1</accession>